<dbReference type="AlphaFoldDB" id="A0AAV7FMN7"/>
<sequence length="176" mass="19303">MYSSAFLIGGSLEFGLEIKRAIRFEESRSSTPRLPSVNLTAWFPLLNLRPIIAIRPSFGHHGWVYFRPLLLVDYGPSDLCCPSTTVPLTSARPPTTIPLTSVALQLGSLRRPLTTVHSATVARRLWSVRPPLPADYGPSVLCHPPTIVPPPSVTIDYGPSDHHRPPTTVLSTIISH</sequence>
<comment type="caution">
    <text evidence="1">The sequence shown here is derived from an EMBL/GenBank/DDBJ whole genome shotgun (WGS) entry which is preliminary data.</text>
</comment>
<dbReference type="Proteomes" id="UP000775213">
    <property type="component" value="Unassembled WGS sequence"/>
</dbReference>
<keyword evidence="2" id="KW-1185">Reference proteome</keyword>
<dbReference type="EMBL" id="JAGFBR010000018">
    <property type="protein sequence ID" value="KAH0450854.1"/>
    <property type="molecule type" value="Genomic_DNA"/>
</dbReference>
<evidence type="ECO:0000313" key="1">
    <source>
        <dbReference type="EMBL" id="KAH0450854.1"/>
    </source>
</evidence>
<name>A0AAV7FMN7_DENCH</name>
<protein>
    <submittedName>
        <fullName evidence="1">Uncharacterized protein</fullName>
    </submittedName>
</protein>
<organism evidence="1 2">
    <name type="scientific">Dendrobium chrysotoxum</name>
    <name type="common">Orchid</name>
    <dbReference type="NCBI Taxonomy" id="161865"/>
    <lineage>
        <taxon>Eukaryota</taxon>
        <taxon>Viridiplantae</taxon>
        <taxon>Streptophyta</taxon>
        <taxon>Embryophyta</taxon>
        <taxon>Tracheophyta</taxon>
        <taxon>Spermatophyta</taxon>
        <taxon>Magnoliopsida</taxon>
        <taxon>Liliopsida</taxon>
        <taxon>Asparagales</taxon>
        <taxon>Orchidaceae</taxon>
        <taxon>Epidendroideae</taxon>
        <taxon>Malaxideae</taxon>
        <taxon>Dendrobiinae</taxon>
        <taxon>Dendrobium</taxon>
    </lineage>
</organism>
<accession>A0AAV7FMN7</accession>
<evidence type="ECO:0000313" key="2">
    <source>
        <dbReference type="Proteomes" id="UP000775213"/>
    </source>
</evidence>
<proteinExistence type="predicted"/>
<gene>
    <name evidence="1" type="ORF">IEQ34_021546</name>
</gene>
<reference evidence="1 2" key="1">
    <citation type="journal article" date="2021" name="Hortic Res">
        <title>Chromosome-scale assembly of the Dendrobium chrysotoxum genome enhances the understanding of orchid evolution.</title>
        <authorList>
            <person name="Zhang Y."/>
            <person name="Zhang G.Q."/>
            <person name="Zhang D."/>
            <person name="Liu X.D."/>
            <person name="Xu X.Y."/>
            <person name="Sun W.H."/>
            <person name="Yu X."/>
            <person name="Zhu X."/>
            <person name="Wang Z.W."/>
            <person name="Zhao X."/>
            <person name="Zhong W.Y."/>
            <person name="Chen H."/>
            <person name="Yin W.L."/>
            <person name="Huang T."/>
            <person name="Niu S.C."/>
            <person name="Liu Z.J."/>
        </authorList>
    </citation>
    <scope>NUCLEOTIDE SEQUENCE [LARGE SCALE GENOMIC DNA]</scope>
    <source>
        <strain evidence="1">Lindl</strain>
    </source>
</reference>